<dbReference type="EMBL" id="BNAQ01000005">
    <property type="protein sequence ID" value="GHH22023.1"/>
    <property type="molecule type" value="Genomic_DNA"/>
</dbReference>
<evidence type="ECO:0000313" key="1">
    <source>
        <dbReference type="EMBL" id="GHH22023.1"/>
    </source>
</evidence>
<dbReference type="RefSeq" id="WP_133191669.1">
    <property type="nucleotide sequence ID" value="NZ_BNAQ01000005.1"/>
</dbReference>
<proteinExistence type="predicted"/>
<reference evidence="2" key="1">
    <citation type="journal article" date="2019" name="Int. J. Syst. Evol. Microbiol.">
        <title>The Global Catalogue of Microorganisms (GCM) 10K type strain sequencing project: providing services to taxonomists for standard genome sequencing and annotation.</title>
        <authorList>
            <consortium name="The Broad Institute Genomics Platform"/>
            <consortium name="The Broad Institute Genome Sequencing Center for Infectious Disease"/>
            <person name="Wu L."/>
            <person name="Ma J."/>
        </authorList>
    </citation>
    <scope>NUCLEOTIDE SEQUENCE [LARGE SCALE GENOMIC DNA]</scope>
    <source>
        <strain evidence="2">CGMCC 1.8957</strain>
    </source>
</reference>
<keyword evidence="2" id="KW-1185">Reference proteome</keyword>
<evidence type="ECO:0008006" key="3">
    <source>
        <dbReference type="Google" id="ProtNLM"/>
    </source>
</evidence>
<comment type="caution">
    <text evidence="1">The sequence shown here is derived from an EMBL/GenBank/DDBJ whole genome shotgun (WGS) entry which is preliminary data.</text>
</comment>
<gene>
    <name evidence="1" type="ORF">GCM10008023_31580</name>
</gene>
<protein>
    <recommendedName>
        <fullName evidence="3">BON domain-containing protein</fullName>
    </recommendedName>
</protein>
<name>A0ABQ3LRE4_9SPHN</name>
<accession>A0ABQ3LRE4</accession>
<sequence length="65" mass="6656">MLSALEARGSAAGAVAAERARGRVAEALRSALPGVAVSIEGEDVVLSGRISLDDPRLRWIGSLLA</sequence>
<evidence type="ECO:0000313" key="2">
    <source>
        <dbReference type="Proteomes" id="UP000652430"/>
    </source>
</evidence>
<dbReference type="Proteomes" id="UP000652430">
    <property type="component" value="Unassembled WGS sequence"/>
</dbReference>
<organism evidence="1 2">
    <name type="scientific">Sphingomonas glacialis</name>
    <dbReference type="NCBI Taxonomy" id="658225"/>
    <lineage>
        <taxon>Bacteria</taxon>
        <taxon>Pseudomonadati</taxon>
        <taxon>Pseudomonadota</taxon>
        <taxon>Alphaproteobacteria</taxon>
        <taxon>Sphingomonadales</taxon>
        <taxon>Sphingomonadaceae</taxon>
        <taxon>Sphingomonas</taxon>
    </lineage>
</organism>